<proteinExistence type="predicted"/>
<comment type="caution">
    <text evidence="1">The sequence shown here is derived from an EMBL/GenBank/DDBJ whole genome shotgun (WGS) entry which is preliminary data.</text>
</comment>
<dbReference type="Pfam" id="PF00300">
    <property type="entry name" value="His_Phos_1"/>
    <property type="match status" value="1"/>
</dbReference>
<dbReference type="PANTHER" id="PTHR48100">
    <property type="entry name" value="BROAD-SPECIFICITY PHOSPHATASE YOR283W-RELATED"/>
    <property type="match status" value="1"/>
</dbReference>
<accession>A0ABR1WKV5</accession>
<evidence type="ECO:0000313" key="2">
    <source>
        <dbReference type="Proteomes" id="UP001446871"/>
    </source>
</evidence>
<dbReference type="PROSITE" id="PS00175">
    <property type="entry name" value="PG_MUTASE"/>
    <property type="match status" value="1"/>
</dbReference>
<dbReference type="InterPro" id="IPR013078">
    <property type="entry name" value="His_Pase_superF_clade-1"/>
</dbReference>
<dbReference type="EMBL" id="JAQQWM010000001">
    <property type="protein sequence ID" value="KAK8082759.1"/>
    <property type="molecule type" value="Genomic_DNA"/>
</dbReference>
<dbReference type="Gene3D" id="3.40.50.1240">
    <property type="entry name" value="Phosphoglycerate mutase-like"/>
    <property type="match status" value="1"/>
</dbReference>
<dbReference type="PANTHER" id="PTHR48100:SF54">
    <property type="entry name" value="PHOSPHATASE SPAC5H10.03-RELATED"/>
    <property type="match status" value="1"/>
</dbReference>
<gene>
    <name evidence="1" type="ORF">PG996_001540</name>
</gene>
<sequence>MAPTIHLVRHGEAEHNVSFNCQIRDPGLTEVGGTQCRMLGKNFPYMDRVTHLVASPLRRTIQTAHWAFLVPLWTPIDEKPEPELEYRTILALGELQECSRHPCDIGLSVEELAQCAEHLDLSRVDPNWNSKSGLYAPSEPAIRMRAERARVILRELAAKASKGGDDRDDDVHIVVVSHGTMIQYLTERPDARKSHFHNCEYRSYKFVDLYGDDPKTAGLVETNESFYRRYGPLNMRSSQEADDLLAADGWRRQR</sequence>
<dbReference type="InterPro" id="IPR001345">
    <property type="entry name" value="PG/BPGM_mutase_AS"/>
</dbReference>
<dbReference type="Proteomes" id="UP001446871">
    <property type="component" value="Unassembled WGS sequence"/>
</dbReference>
<dbReference type="CDD" id="cd07067">
    <property type="entry name" value="HP_PGM_like"/>
    <property type="match status" value="1"/>
</dbReference>
<dbReference type="InterPro" id="IPR050275">
    <property type="entry name" value="PGM_Phosphatase"/>
</dbReference>
<dbReference type="InterPro" id="IPR029033">
    <property type="entry name" value="His_PPase_superfam"/>
</dbReference>
<protein>
    <recommendedName>
        <fullName evidence="3">Phosphoglycerate mutase family protein</fullName>
    </recommendedName>
</protein>
<keyword evidence="2" id="KW-1185">Reference proteome</keyword>
<evidence type="ECO:0008006" key="3">
    <source>
        <dbReference type="Google" id="ProtNLM"/>
    </source>
</evidence>
<organism evidence="1 2">
    <name type="scientific">Apiospora saccharicola</name>
    <dbReference type="NCBI Taxonomy" id="335842"/>
    <lineage>
        <taxon>Eukaryota</taxon>
        <taxon>Fungi</taxon>
        <taxon>Dikarya</taxon>
        <taxon>Ascomycota</taxon>
        <taxon>Pezizomycotina</taxon>
        <taxon>Sordariomycetes</taxon>
        <taxon>Xylariomycetidae</taxon>
        <taxon>Amphisphaeriales</taxon>
        <taxon>Apiosporaceae</taxon>
        <taxon>Apiospora</taxon>
    </lineage>
</organism>
<evidence type="ECO:0000313" key="1">
    <source>
        <dbReference type="EMBL" id="KAK8082759.1"/>
    </source>
</evidence>
<dbReference type="SMART" id="SM00855">
    <property type="entry name" value="PGAM"/>
    <property type="match status" value="1"/>
</dbReference>
<name>A0ABR1WKV5_9PEZI</name>
<reference evidence="1 2" key="1">
    <citation type="submission" date="2023-01" db="EMBL/GenBank/DDBJ databases">
        <title>Analysis of 21 Apiospora genomes using comparative genomics revels a genus with tremendous synthesis potential of carbohydrate active enzymes and secondary metabolites.</title>
        <authorList>
            <person name="Sorensen T."/>
        </authorList>
    </citation>
    <scope>NUCLEOTIDE SEQUENCE [LARGE SCALE GENOMIC DNA]</scope>
    <source>
        <strain evidence="1 2">CBS 83171</strain>
    </source>
</reference>
<dbReference type="SUPFAM" id="SSF53254">
    <property type="entry name" value="Phosphoglycerate mutase-like"/>
    <property type="match status" value="1"/>
</dbReference>